<organism evidence="1 2">
    <name type="scientific">Pistacia atlantica</name>
    <dbReference type="NCBI Taxonomy" id="434234"/>
    <lineage>
        <taxon>Eukaryota</taxon>
        <taxon>Viridiplantae</taxon>
        <taxon>Streptophyta</taxon>
        <taxon>Embryophyta</taxon>
        <taxon>Tracheophyta</taxon>
        <taxon>Spermatophyta</taxon>
        <taxon>Magnoliopsida</taxon>
        <taxon>eudicotyledons</taxon>
        <taxon>Gunneridae</taxon>
        <taxon>Pentapetalae</taxon>
        <taxon>rosids</taxon>
        <taxon>malvids</taxon>
        <taxon>Sapindales</taxon>
        <taxon>Anacardiaceae</taxon>
        <taxon>Pistacia</taxon>
    </lineage>
</organism>
<comment type="caution">
    <text evidence="1">The sequence shown here is derived from an EMBL/GenBank/DDBJ whole genome shotgun (WGS) entry which is preliminary data.</text>
</comment>
<protein>
    <submittedName>
        <fullName evidence="1">Uncharacterized protein</fullName>
    </submittedName>
</protein>
<dbReference type="Proteomes" id="UP001164250">
    <property type="component" value="Chromosome 7"/>
</dbReference>
<accession>A0ACC1B1X5</accession>
<evidence type="ECO:0000313" key="2">
    <source>
        <dbReference type="Proteomes" id="UP001164250"/>
    </source>
</evidence>
<evidence type="ECO:0000313" key="1">
    <source>
        <dbReference type="EMBL" id="KAJ0092887.1"/>
    </source>
</evidence>
<keyword evidence="2" id="KW-1185">Reference proteome</keyword>
<dbReference type="EMBL" id="CM047903">
    <property type="protein sequence ID" value="KAJ0092887.1"/>
    <property type="molecule type" value="Genomic_DNA"/>
</dbReference>
<sequence length="193" mass="21175">MIATVVETTTNQGQDDNTLAVSRRQASALIWVMPQAIKSVELIEGDGGAGSIGKVNLVEGNKPASMKHKIDALDKESDQKWLVIMGVVTDELEVTCAHPPAKMFKAFVLEADNLFRKVLPQEVKSGELLEGDEGVGSIKKVTFVEGDKTTYLKHKIDAIDKENFVFCYTSFEGDFLVNKFEKISHETKVGAIS</sequence>
<reference evidence="2" key="1">
    <citation type="journal article" date="2023" name="G3 (Bethesda)">
        <title>Genome assembly and association tests identify interacting loci associated with vigor, precocity, and sex in interspecific pistachio rootstocks.</title>
        <authorList>
            <person name="Palmer W."/>
            <person name="Jacygrad E."/>
            <person name="Sagayaradj S."/>
            <person name="Cavanaugh K."/>
            <person name="Han R."/>
            <person name="Bertier L."/>
            <person name="Beede B."/>
            <person name="Kafkas S."/>
            <person name="Golino D."/>
            <person name="Preece J."/>
            <person name="Michelmore R."/>
        </authorList>
    </citation>
    <scope>NUCLEOTIDE SEQUENCE [LARGE SCALE GENOMIC DNA]</scope>
</reference>
<proteinExistence type="predicted"/>
<name>A0ACC1B1X5_9ROSI</name>
<gene>
    <name evidence="1" type="ORF">Patl1_24965</name>
</gene>